<name>A0A5C3NQH7_9APHY</name>
<evidence type="ECO:0000313" key="2">
    <source>
        <dbReference type="EMBL" id="TFK78837.1"/>
    </source>
</evidence>
<dbReference type="Proteomes" id="UP000308197">
    <property type="component" value="Unassembled WGS sequence"/>
</dbReference>
<sequence length="128" mass="14712">SPRELFSFGMVRHGPRGMDIRPEPLDVPVDDPASHGVDWAVLDHARLMRHHAEHNPLPENEPSHPFTSASRPDQLHEVTCDPPRCPLSPAQVANLNAHLAHHFDLESRDMLMRRRLWTAALNYCRQYF</sequence>
<feature type="non-terminal residue" evidence="2">
    <location>
        <position position="1"/>
    </location>
</feature>
<dbReference type="InParanoid" id="A0A5C3NQH7"/>
<dbReference type="EMBL" id="ML212302">
    <property type="protein sequence ID" value="TFK78837.1"/>
    <property type="molecule type" value="Genomic_DNA"/>
</dbReference>
<accession>A0A5C3NQH7</accession>
<feature type="region of interest" description="Disordered" evidence="1">
    <location>
        <begin position="50"/>
        <end position="82"/>
    </location>
</feature>
<keyword evidence="3" id="KW-1185">Reference proteome</keyword>
<proteinExistence type="predicted"/>
<gene>
    <name evidence="2" type="ORF">K466DRAFT_506642</name>
</gene>
<organism evidence="2 3">
    <name type="scientific">Polyporus arcularius HHB13444</name>
    <dbReference type="NCBI Taxonomy" id="1314778"/>
    <lineage>
        <taxon>Eukaryota</taxon>
        <taxon>Fungi</taxon>
        <taxon>Dikarya</taxon>
        <taxon>Basidiomycota</taxon>
        <taxon>Agaricomycotina</taxon>
        <taxon>Agaricomycetes</taxon>
        <taxon>Polyporales</taxon>
        <taxon>Polyporaceae</taxon>
        <taxon>Polyporus</taxon>
    </lineage>
</organism>
<evidence type="ECO:0000256" key="1">
    <source>
        <dbReference type="SAM" id="MobiDB-lite"/>
    </source>
</evidence>
<reference evidence="2 3" key="1">
    <citation type="journal article" date="2019" name="Nat. Ecol. Evol.">
        <title>Megaphylogeny resolves global patterns of mushroom evolution.</title>
        <authorList>
            <person name="Varga T."/>
            <person name="Krizsan K."/>
            <person name="Foldi C."/>
            <person name="Dima B."/>
            <person name="Sanchez-Garcia M."/>
            <person name="Sanchez-Ramirez S."/>
            <person name="Szollosi G.J."/>
            <person name="Szarkandi J.G."/>
            <person name="Papp V."/>
            <person name="Albert L."/>
            <person name="Andreopoulos W."/>
            <person name="Angelini C."/>
            <person name="Antonin V."/>
            <person name="Barry K.W."/>
            <person name="Bougher N.L."/>
            <person name="Buchanan P."/>
            <person name="Buyck B."/>
            <person name="Bense V."/>
            <person name="Catcheside P."/>
            <person name="Chovatia M."/>
            <person name="Cooper J."/>
            <person name="Damon W."/>
            <person name="Desjardin D."/>
            <person name="Finy P."/>
            <person name="Geml J."/>
            <person name="Haridas S."/>
            <person name="Hughes K."/>
            <person name="Justo A."/>
            <person name="Karasinski D."/>
            <person name="Kautmanova I."/>
            <person name="Kiss B."/>
            <person name="Kocsube S."/>
            <person name="Kotiranta H."/>
            <person name="LaButti K.M."/>
            <person name="Lechner B.E."/>
            <person name="Liimatainen K."/>
            <person name="Lipzen A."/>
            <person name="Lukacs Z."/>
            <person name="Mihaltcheva S."/>
            <person name="Morgado L.N."/>
            <person name="Niskanen T."/>
            <person name="Noordeloos M.E."/>
            <person name="Ohm R.A."/>
            <person name="Ortiz-Santana B."/>
            <person name="Ovrebo C."/>
            <person name="Racz N."/>
            <person name="Riley R."/>
            <person name="Savchenko A."/>
            <person name="Shiryaev A."/>
            <person name="Soop K."/>
            <person name="Spirin V."/>
            <person name="Szebenyi C."/>
            <person name="Tomsovsky M."/>
            <person name="Tulloss R.E."/>
            <person name="Uehling J."/>
            <person name="Grigoriev I.V."/>
            <person name="Vagvolgyi C."/>
            <person name="Papp T."/>
            <person name="Martin F.M."/>
            <person name="Miettinen O."/>
            <person name="Hibbett D.S."/>
            <person name="Nagy L.G."/>
        </authorList>
    </citation>
    <scope>NUCLEOTIDE SEQUENCE [LARGE SCALE GENOMIC DNA]</scope>
    <source>
        <strain evidence="2 3">HHB13444</strain>
    </source>
</reference>
<protein>
    <submittedName>
        <fullName evidence="2">Uncharacterized protein</fullName>
    </submittedName>
</protein>
<evidence type="ECO:0000313" key="3">
    <source>
        <dbReference type="Proteomes" id="UP000308197"/>
    </source>
</evidence>
<dbReference type="AlphaFoldDB" id="A0A5C3NQH7"/>